<evidence type="ECO:0000313" key="2">
    <source>
        <dbReference type="EMBL" id="KAF9504271.1"/>
    </source>
</evidence>
<gene>
    <name evidence="2" type="ORF">BS47DRAFT_1401585</name>
</gene>
<dbReference type="OrthoDB" id="2546621at2759"/>
<feature type="compositionally biased region" description="Polar residues" evidence="1">
    <location>
        <begin position="1"/>
        <end position="10"/>
    </location>
</feature>
<organism evidence="2 3">
    <name type="scientific">Hydnum rufescens UP504</name>
    <dbReference type="NCBI Taxonomy" id="1448309"/>
    <lineage>
        <taxon>Eukaryota</taxon>
        <taxon>Fungi</taxon>
        <taxon>Dikarya</taxon>
        <taxon>Basidiomycota</taxon>
        <taxon>Agaricomycotina</taxon>
        <taxon>Agaricomycetes</taxon>
        <taxon>Cantharellales</taxon>
        <taxon>Hydnaceae</taxon>
        <taxon>Hydnum</taxon>
    </lineage>
</organism>
<evidence type="ECO:0000313" key="3">
    <source>
        <dbReference type="Proteomes" id="UP000886523"/>
    </source>
</evidence>
<proteinExistence type="predicted"/>
<keyword evidence="3" id="KW-1185">Reference proteome</keyword>
<feature type="region of interest" description="Disordered" evidence="1">
    <location>
        <begin position="1"/>
        <end position="26"/>
    </location>
</feature>
<comment type="caution">
    <text evidence="2">The sequence shown here is derived from an EMBL/GenBank/DDBJ whole genome shotgun (WGS) entry which is preliminary data.</text>
</comment>
<accession>A0A9P6AG20</accession>
<sequence>MDIDQGNTSPRYAVESDDSDDEGSLVTTTPAVSISYGGSPGTRRVTVVLGPVGAEWLRAVSAVGAPKGSVSIGQIYEPSRLHALVSITHRLPPLVSHEVSQRLLSTFPTDMRILDTYSVPSYISSSPLSIPNSPVMFLRTAPRSDKSNTLKPSGTSSSLTSLIPFAPPNLIQSLPASLLSAIQARPSAYSGVLILVPSRHIPPPPPRIVPQPYLSSANEFWSDLVLNTANEALQDEDGVSSSSSLPGVGEISWDLTQRCHLQGGQGSVSGSASSQRGDVGDGGMYL</sequence>
<evidence type="ECO:0000256" key="1">
    <source>
        <dbReference type="SAM" id="MobiDB-lite"/>
    </source>
</evidence>
<feature type="compositionally biased region" description="Low complexity" evidence="1">
    <location>
        <begin position="268"/>
        <end position="277"/>
    </location>
</feature>
<name>A0A9P6AG20_9AGAM</name>
<protein>
    <submittedName>
        <fullName evidence="2">Uncharacterized protein</fullName>
    </submittedName>
</protein>
<dbReference type="EMBL" id="MU129244">
    <property type="protein sequence ID" value="KAF9504271.1"/>
    <property type="molecule type" value="Genomic_DNA"/>
</dbReference>
<dbReference type="AlphaFoldDB" id="A0A9P6AG20"/>
<dbReference type="Proteomes" id="UP000886523">
    <property type="component" value="Unassembled WGS sequence"/>
</dbReference>
<reference evidence="2" key="1">
    <citation type="journal article" date="2020" name="Nat. Commun.">
        <title>Large-scale genome sequencing of mycorrhizal fungi provides insights into the early evolution of symbiotic traits.</title>
        <authorList>
            <person name="Miyauchi S."/>
            <person name="Kiss E."/>
            <person name="Kuo A."/>
            <person name="Drula E."/>
            <person name="Kohler A."/>
            <person name="Sanchez-Garcia M."/>
            <person name="Morin E."/>
            <person name="Andreopoulos B."/>
            <person name="Barry K.W."/>
            <person name="Bonito G."/>
            <person name="Buee M."/>
            <person name="Carver A."/>
            <person name="Chen C."/>
            <person name="Cichocki N."/>
            <person name="Clum A."/>
            <person name="Culley D."/>
            <person name="Crous P.W."/>
            <person name="Fauchery L."/>
            <person name="Girlanda M."/>
            <person name="Hayes R.D."/>
            <person name="Keri Z."/>
            <person name="LaButti K."/>
            <person name="Lipzen A."/>
            <person name="Lombard V."/>
            <person name="Magnuson J."/>
            <person name="Maillard F."/>
            <person name="Murat C."/>
            <person name="Nolan M."/>
            <person name="Ohm R.A."/>
            <person name="Pangilinan J."/>
            <person name="Pereira M.F."/>
            <person name="Perotto S."/>
            <person name="Peter M."/>
            <person name="Pfister S."/>
            <person name="Riley R."/>
            <person name="Sitrit Y."/>
            <person name="Stielow J.B."/>
            <person name="Szollosi G."/>
            <person name="Zifcakova L."/>
            <person name="Stursova M."/>
            <person name="Spatafora J.W."/>
            <person name="Tedersoo L."/>
            <person name="Vaario L.M."/>
            <person name="Yamada A."/>
            <person name="Yan M."/>
            <person name="Wang P."/>
            <person name="Xu J."/>
            <person name="Bruns T."/>
            <person name="Baldrian P."/>
            <person name="Vilgalys R."/>
            <person name="Dunand C."/>
            <person name="Henrissat B."/>
            <person name="Grigoriev I.V."/>
            <person name="Hibbett D."/>
            <person name="Nagy L.G."/>
            <person name="Martin F.M."/>
        </authorList>
    </citation>
    <scope>NUCLEOTIDE SEQUENCE</scope>
    <source>
        <strain evidence="2">UP504</strain>
    </source>
</reference>
<feature type="region of interest" description="Disordered" evidence="1">
    <location>
        <begin position="262"/>
        <end position="286"/>
    </location>
</feature>